<evidence type="ECO:0000256" key="1">
    <source>
        <dbReference type="ARBA" id="ARBA00004245"/>
    </source>
</evidence>
<dbReference type="GO" id="GO:0005819">
    <property type="term" value="C:spindle"/>
    <property type="evidence" value="ECO:0007669"/>
    <property type="project" value="InterPro"/>
</dbReference>
<accession>A0AAD8W2H7</accession>
<dbReference type="GO" id="GO:0030295">
    <property type="term" value="F:protein kinase activator activity"/>
    <property type="evidence" value="ECO:0007669"/>
    <property type="project" value="TreeGrafter"/>
</dbReference>
<evidence type="ECO:0000313" key="8">
    <source>
        <dbReference type="EMBL" id="KAK1630096.1"/>
    </source>
</evidence>
<evidence type="ECO:0000256" key="6">
    <source>
        <dbReference type="SAM" id="MobiDB-lite"/>
    </source>
</evidence>
<evidence type="ECO:0000256" key="3">
    <source>
        <dbReference type="ARBA" id="ARBA00022490"/>
    </source>
</evidence>
<evidence type="ECO:0000313" key="10">
    <source>
        <dbReference type="Proteomes" id="UP001231189"/>
    </source>
</evidence>
<dbReference type="EMBL" id="JAUUTY010000005">
    <property type="protein sequence ID" value="KAK1630096.1"/>
    <property type="molecule type" value="Genomic_DNA"/>
</dbReference>
<dbReference type="AlphaFoldDB" id="A0AAD8W2H7"/>
<feature type="region of interest" description="Disordered" evidence="6">
    <location>
        <begin position="1"/>
        <end position="112"/>
    </location>
</feature>
<comment type="subcellular location">
    <subcellularLocation>
        <location evidence="1">Cytoplasm</location>
        <location evidence="1">Cytoskeleton</location>
    </subcellularLocation>
</comment>
<evidence type="ECO:0000256" key="4">
    <source>
        <dbReference type="ARBA" id="ARBA00022701"/>
    </source>
</evidence>
<dbReference type="EMBL" id="JAUUTY010000005">
    <property type="protein sequence ID" value="KAK1630136.1"/>
    <property type="molecule type" value="Genomic_DNA"/>
</dbReference>
<name>A0AAD8W2H7_LOLMU</name>
<evidence type="ECO:0000313" key="9">
    <source>
        <dbReference type="EMBL" id="KAK1630136.1"/>
    </source>
</evidence>
<gene>
    <name evidence="8" type="ORF">QYE76_004411</name>
    <name evidence="9" type="ORF">QYE76_004451</name>
</gene>
<feature type="domain" description="TPX2 C-terminal" evidence="7">
    <location>
        <begin position="115"/>
        <end position="189"/>
    </location>
</feature>
<evidence type="ECO:0000256" key="2">
    <source>
        <dbReference type="ARBA" id="ARBA00005885"/>
    </source>
</evidence>
<dbReference type="InterPro" id="IPR027329">
    <property type="entry name" value="TPX2_C"/>
</dbReference>
<reference evidence="9" key="1">
    <citation type="submission" date="2023-07" db="EMBL/GenBank/DDBJ databases">
        <title>A chromosome-level genome assembly of Lolium multiflorum.</title>
        <authorList>
            <person name="Chen Y."/>
            <person name="Copetti D."/>
            <person name="Kolliker R."/>
            <person name="Studer B."/>
        </authorList>
    </citation>
    <scope>NUCLEOTIDE SEQUENCE</scope>
    <source>
        <strain evidence="9">02402/16</strain>
        <tissue evidence="9">Leaf</tissue>
    </source>
</reference>
<proteinExistence type="inferred from homology"/>
<dbReference type="GO" id="GO:0090307">
    <property type="term" value="P:mitotic spindle assembly"/>
    <property type="evidence" value="ECO:0007669"/>
    <property type="project" value="TreeGrafter"/>
</dbReference>
<dbReference type="PANTHER" id="PTHR14326">
    <property type="entry name" value="TARGETING PROTEIN FOR XKLP2"/>
    <property type="match status" value="1"/>
</dbReference>
<dbReference type="Proteomes" id="UP001231189">
    <property type="component" value="Unassembled WGS sequence"/>
</dbReference>
<evidence type="ECO:0000256" key="5">
    <source>
        <dbReference type="ARBA" id="ARBA00023212"/>
    </source>
</evidence>
<dbReference type="Pfam" id="PF06886">
    <property type="entry name" value="TPX2"/>
    <property type="match status" value="1"/>
</dbReference>
<organism evidence="9 10">
    <name type="scientific">Lolium multiflorum</name>
    <name type="common">Italian ryegrass</name>
    <name type="synonym">Lolium perenne subsp. multiflorum</name>
    <dbReference type="NCBI Taxonomy" id="4521"/>
    <lineage>
        <taxon>Eukaryota</taxon>
        <taxon>Viridiplantae</taxon>
        <taxon>Streptophyta</taxon>
        <taxon>Embryophyta</taxon>
        <taxon>Tracheophyta</taxon>
        <taxon>Spermatophyta</taxon>
        <taxon>Magnoliopsida</taxon>
        <taxon>Liliopsida</taxon>
        <taxon>Poales</taxon>
        <taxon>Poaceae</taxon>
        <taxon>BOP clade</taxon>
        <taxon>Pooideae</taxon>
        <taxon>Poodae</taxon>
        <taxon>Poeae</taxon>
        <taxon>Poeae Chloroplast Group 2 (Poeae type)</taxon>
        <taxon>Loliodinae</taxon>
        <taxon>Loliinae</taxon>
        <taxon>Lolium</taxon>
    </lineage>
</organism>
<dbReference type="PANTHER" id="PTHR14326:SF64">
    <property type="entry name" value="TPX2 C-TERMINAL DOMAIN-CONTAINING PROTEIN"/>
    <property type="match status" value="1"/>
</dbReference>
<keyword evidence="3" id="KW-0963">Cytoplasm</keyword>
<feature type="compositionally biased region" description="Polar residues" evidence="6">
    <location>
        <begin position="14"/>
        <end position="23"/>
    </location>
</feature>
<keyword evidence="4" id="KW-0493">Microtubule</keyword>
<dbReference type="GO" id="GO:0005880">
    <property type="term" value="C:nuclear microtubule"/>
    <property type="evidence" value="ECO:0007669"/>
    <property type="project" value="TreeGrafter"/>
</dbReference>
<dbReference type="InterPro" id="IPR009675">
    <property type="entry name" value="TPX2_fam"/>
</dbReference>
<evidence type="ECO:0000259" key="7">
    <source>
        <dbReference type="Pfam" id="PF06886"/>
    </source>
</evidence>
<comment type="caution">
    <text evidence="9">The sequence shown here is derived from an EMBL/GenBank/DDBJ whole genome shotgun (WGS) entry which is preliminary data.</text>
</comment>
<dbReference type="GO" id="GO:0008017">
    <property type="term" value="F:microtubule binding"/>
    <property type="evidence" value="ECO:0007669"/>
    <property type="project" value="TreeGrafter"/>
</dbReference>
<sequence length="223" mass="25298">MAREMEKTRKVTSPKITSTSSGPKSPPRNGGSPPHKKNITESSSTSSGPKSPPRNRGSPPHKKNITEPRSKNEQQSFRKGGPDSATHDESRRHSPTSETSPKKSTKHEQPLSYCRLHTEERAIRRAGYNYQVASKINTMEIIRRFEDKLSQVMEEREIKMMRKEMVPKAQLMPAFDKPFHPQRSRRPLTVPKEPSFLRLKCCIGGEFHRHFCFNGSGGAKAIH</sequence>
<keyword evidence="10" id="KW-1185">Reference proteome</keyword>
<protein>
    <recommendedName>
        <fullName evidence="7">TPX2 C-terminal domain-containing protein</fullName>
    </recommendedName>
</protein>
<dbReference type="GO" id="GO:0060236">
    <property type="term" value="P:regulation of mitotic spindle organization"/>
    <property type="evidence" value="ECO:0007669"/>
    <property type="project" value="InterPro"/>
</dbReference>
<comment type="similarity">
    <text evidence="2">Belongs to the TPX2 family.</text>
</comment>
<keyword evidence="5" id="KW-0206">Cytoskeleton</keyword>